<feature type="domain" description="CdaR GGDEF-like" evidence="2">
    <location>
        <begin position="147"/>
        <end position="215"/>
    </location>
</feature>
<evidence type="ECO:0000259" key="1">
    <source>
        <dbReference type="Pfam" id="PF05651"/>
    </source>
</evidence>
<sequence>MRVLRKHYLKGYTARQIVQRAMKIIPYSVNVMDEHGVIIASGEPSRLHQRHEGAILALKENRIVEIDSATANQLKGVRSGINLPISFHEQLIGVVGITGEPEQVRAYAELVKMAAELVIEHMVLIEQRQWDKRYREELINQLILRENSTESLRSMAAYLGIDLAVPRVVLIIELSQPDREALRNVMDYFENHARNHLVTFTEFNELIIIKPITLKEGKWNTRQEMGELQMFKSWAASSGFSRILVGAILPARRDCTVLCSPPGPPRRWRKDKSCAASTFFIMTTRSPRC</sequence>
<dbReference type="InterPro" id="IPR051448">
    <property type="entry name" value="CdaR-like_regulators"/>
</dbReference>
<dbReference type="EMBL" id="UGXD01000002">
    <property type="protein sequence ID" value="SUG32087.1"/>
    <property type="molecule type" value="Genomic_DNA"/>
</dbReference>
<proteinExistence type="predicted"/>
<dbReference type="PANTHER" id="PTHR33744">
    <property type="entry name" value="CARBOHYDRATE DIACID REGULATOR"/>
    <property type="match status" value="1"/>
</dbReference>
<dbReference type="AlphaFoldDB" id="A0A379SRR8"/>
<accession>A0A379SRR8</accession>
<dbReference type="Pfam" id="PF17853">
    <property type="entry name" value="GGDEF_2"/>
    <property type="match status" value="1"/>
</dbReference>
<gene>
    <name evidence="3" type="primary">cdaR_1</name>
    <name evidence="3" type="ORF">NCTC7304_01507</name>
</gene>
<organism evidence="3 4">
    <name type="scientific">Salmonella enterica subsp. arizonae</name>
    <dbReference type="NCBI Taxonomy" id="59203"/>
    <lineage>
        <taxon>Bacteria</taxon>
        <taxon>Pseudomonadati</taxon>
        <taxon>Pseudomonadota</taxon>
        <taxon>Gammaproteobacteria</taxon>
        <taxon>Enterobacterales</taxon>
        <taxon>Enterobacteriaceae</taxon>
        <taxon>Salmonella</taxon>
    </lineage>
</organism>
<dbReference type="PANTHER" id="PTHR33744:SF15">
    <property type="entry name" value="CARBOHYDRATE DIACID REGULATOR"/>
    <property type="match status" value="1"/>
</dbReference>
<dbReference type="InterPro" id="IPR041522">
    <property type="entry name" value="CdaR_GGDEF"/>
</dbReference>
<dbReference type="Proteomes" id="UP000254762">
    <property type="component" value="Unassembled WGS sequence"/>
</dbReference>
<dbReference type="Pfam" id="PF05651">
    <property type="entry name" value="Diacid_rec"/>
    <property type="match status" value="1"/>
</dbReference>
<name>A0A379SRR8_SALER</name>
<feature type="domain" description="Putative sugar diacid recognition" evidence="1">
    <location>
        <begin position="12"/>
        <end position="142"/>
    </location>
</feature>
<protein>
    <submittedName>
        <fullName evidence="3">Sugar diacid utilization regulator SdaR</fullName>
    </submittedName>
</protein>
<reference evidence="3 4" key="1">
    <citation type="submission" date="2018-06" db="EMBL/GenBank/DDBJ databases">
        <authorList>
            <consortium name="Pathogen Informatics"/>
            <person name="Doyle S."/>
        </authorList>
    </citation>
    <scope>NUCLEOTIDE SEQUENCE [LARGE SCALE GENOMIC DNA]</scope>
    <source>
        <strain evidence="3 4">NCTC7304</strain>
    </source>
</reference>
<evidence type="ECO:0000313" key="4">
    <source>
        <dbReference type="Proteomes" id="UP000254762"/>
    </source>
</evidence>
<evidence type="ECO:0000259" key="2">
    <source>
        <dbReference type="Pfam" id="PF17853"/>
    </source>
</evidence>
<dbReference type="InterPro" id="IPR008599">
    <property type="entry name" value="Diacid_rec"/>
</dbReference>
<evidence type="ECO:0000313" key="3">
    <source>
        <dbReference type="EMBL" id="SUG32087.1"/>
    </source>
</evidence>